<gene>
    <name evidence="2" type="ORF">JOF53_000976</name>
</gene>
<evidence type="ECO:0000313" key="2">
    <source>
        <dbReference type="EMBL" id="MBP2472104.1"/>
    </source>
</evidence>
<evidence type="ECO:0008006" key="4">
    <source>
        <dbReference type="Google" id="ProtNLM"/>
    </source>
</evidence>
<organism evidence="2 3">
    <name type="scientific">Crossiella equi</name>
    <dbReference type="NCBI Taxonomy" id="130796"/>
    <lineage>
        <taxon>Bacteria</taxon>
        <taxon>Bacillati</taxon>
        <taxon>Actinomycetota</taxon>
        <taxon>Actinomycetes</taxon>
        <taxon>Pseudonocardiales</taxon>
        <taxon>Pseudonocardiaceae</taxon>
        <taxon>Crossiella</taxon>
    </lineage>
</organism>
<feature type="transmembrane region" description="Helical" evidence="1">
    <location>
        <begin position="28"/>
        <end position="50"/>
    </location>
</feature>
<keyword evidence="1" id="KW-0472">Membrane</keyword>
<dbReference type="RefSeq" id="WP_086789802.1">
    <property type="nucleotide sequence ID" value="NZ_JAGIOO010000001.1"/>
</dbReference>
<feature type="transmembrane region" description="Helical" evidence="1">
    <location>
        <begin position="62"/>
        <end position="84"/>
    </location>
</feature>
<protein>
    <recommendedName>
        <fullName evidence="4">DUF4190 domain-containing protein</fullName>
    </recommendedName>
</protein>
<proteinExistence type="predicted"/>
<sequence length="90" mass="9589">MKLVEDLPAKDRPGRLAWLGPLSFGLALLSWFFPIWGIALAVVALTCGIASLRTRGRYAADWTAVSGIVVAVLQAVFSLLLLGVELHTAG</sequence>
<accession>A0ABS5A7A2</accession>
<keyword evidence="3" id="KW-1185">Reference proteome</keyword>
<evidence type="ECO:0000256" key="1">
    <source>
        <dbReference type="SAM" id="Phobius"/>
    </source>
</evidence>
<dbReference type="EMBL" id="JAGIOO010000001">
    <property type="protein sequence ID" value="MBP2472104.1"/>
    <property type="molecule type" value="Genomic_DNA"/>
</dbReference>
<comment type="caution">
    <text evidence="2">The sequence shown here is derived from an EMBL/GenBank/DDBJ whole genome shotgun (WGS) entry which is preliminary data.</text>
</comment>
<name>A0ABS5A7A2_9PSEU</name>
<reference evidence="2 3" key="1">
    <citation type="submission" date="2021-03" db="EMBL/GenBank/DDBJ databases">
        <title>Sequencing the genomes of 1000 actinobacteria strains.</title>
        <authorList>
            <person name="Klenk H.-P."/>
        </authorList>
    </citation>
    <scope>NUCLEOTIDE SEQUENCE [LARGE SCALE GENOMIC DNA]</scope>
    <source>
        <strain evidence="2 3">DSM 44580</strain>
    </source>
</reference>
<dbReference type="Proteomes" id="UP001519363">
    <property type="component" value="Unassembled WGS sequence"/>
</dbReference>
<keyword evidence="1" id="KW-0812">Transmembrane</keyword>
<keyword evidence="1" id="KW-1133">Transmembrane helix</keyword>
<evidence type="ECO:0000313" key="3">
    <source>
        <dbReference type="Proteomes" id="UP001519363"/>
    </source>
</evidence>